<reference evidence="2 3" key="1">
    <citation type="journal article" date="2019" name="Sci. Rep.">
        <title>Orb-weaving spider Araneus ventricosus genome elucidates the spidroin gene catalogue.</title>
        <authorList>
            <person name="Kono N."/>
            <person name="Nakamura H."/>
            <person name="Ohtoshi R."/>
            <person name="Moran D.A.P."/>
            <person name="Shinohara A."/>
            <person name="Yoshida Y."/>
            <person name="Fujiwara M."/>
            <person name="Mori M."/>
            <person name="Tomita M."/>
            <person name="Arakawa K."/>
        </authorList>
    </citation>
    <scope>NUCLEOTIDE SEQUENCE [LARGE SCALE GENOMIC DNA]</scope>
</reference>
<gene>
    <name evidence="2" type="ORF">AVEN_71349_1</name>
</gene>
<dbReference type="AlphaFoldDB" id="A0A4Y2BHG5"/>
<evidence type="ECO:0000313" key="2">
    <source>
        <dbReference type="EMBL" id="GBL91701.1"/>
    </source>
</evidence>
<accession>A0A4Y2BHG5</accession>
<feature type="compositionally biased region" description="Basic and acidic residues" evidence="1">
    <location>
        <begin position="9"/>
        <end position="19"/>
    </location>
</feature>
<dbReference type="Proteomes" id="UP000499080">
    <property type="component" value="Unassembled WGS sequence"/>
</dbReference>
<comment type="caution">
    <text evidence="2">The sequence shown here is derived from an EMBL/GenBank/DDBJ whole genome shotgun (WGS) entry which is preliminary data.</text>
</comment>
<sequence>MGRTSGNRFNKETGTEHHGYGGTRLLVWVGIILNSRTDFREKRGTFTGQIYRDIIL</sequence>
<feature type="non-terminal residue" evidence="2">
    <location>
        <position position="56"/>
    </location>
</feature>
<evidence type="ECO:0000313" key="3">
    <source>
        <dbReference type="Proteomes" id="UP000499080"/>
    </source>
</evidence>
<keyword evidence="3" id="KW-1185">Reference proteome</keyword>
<proteinExistence type="predicted"/>
<name>A0A4Y2BHG5_ARAVE</name>
<dbReference type="EMBL" id="BGPR01000081">
    <property type="protein sequence ID" value="GBL91701.1"/>
    <property type="molecule type" value="Genomic_DNA"/>
</dbReference>
<evidence type="ECO:0000256" key="1">
    <source>
        <dbReference type="SAM" id="MobiDB-lite"/>
    </source>
</evidence>
<feature type="region of interest" description="Disordered" evidence="1">
    <location>
        <begin position="1"/>
        <end position="20"/>
    </location>
</feature>
<organism evidence="2 3">
    <name type="scientific">Araneus ventricosus</name>
    <name type="common">Orbweaver spider</name>
    <name type="synonym">Epeira ventricosa</name>
    <dbReference type="NCBI Taxonomy" id="182803"/>
    <lineage>
        <taxon>Eukaryota</taxon>
        <taxon>Metazoa</taxon>
        <taxon>Ecdysozoa</taxon>
        <taxon>Arthropoda</taxon>
        <taxon>Chelicerata</taxon>
        <taxon>Arachnida</taxon>
        <taxon>Araneae</taxon>
        <taxon>Araneomorphae</taxon>
        <taxon>Entelegynae</taxon>
        <taxon>Araneoidea</taxon>
        <taxon>Araneidae</taxon>
        <taxon>Araneus</taxon>
    </lineage>
</organism>
<protein>
    <submittedName>
        <fullName evidence="2">Uncharacterized protein</fullName>
    </submittedName>
</protein>